<comment type="function">
    <text evidence="14">Acts as component of the MCM2-7 complex (MCM complex) which is the replicative helicase essential for 'once per cell cycle' DNA replication initiation and elongation in eukaryotic cells. The active ATPase sites in the MCM2-7 ring are formed through the interaction surfaces of two neighboring subunits such that a critical structure of a conserved arginine finger motif is provided in trans relative to the ATP-binding site of the Walker A box of the adjacent subunit. The six ATPase active sites, however, are likely to contribute differentially to the complex helicase activity.</text>
</comment>
<reference evidence="17" key="2">
    <citation type="submission" date="2023-05" db="EMBL/GenBank/DDBJ databases">
        <authorList>
            <consortium name="Lawrence Berkeley National Laboratory"/>
            <person name="Steindorff A."/>
            <person name="Hensen N."/>
            <person name="Bonometti L."/>
            <person name="Westerberg I."/>
            <person name="Brannstrom I.O."/>
            <person name="Guillou S."/>
            <person name="Cros-Aarteil S."/>
            <person name="Calhoun S."/>
            <person name="Haridas S."/>
            <person name="Kuo A."/>
            <person name="Mondo S."/>
            <person name="Pangilinan J."/>
            <person name="Riley R."/>
            <person name="Labutti K."/>
            <person name="Andreopoulos B."/>
            <person name="Lipzen A."/>
            <person name="Chen C."/>
            <person name="Yanf M."/>
            <person name="Daum C."/>
            <person name="Ng V."/>
            <person name="Clum A."/>
            <person name="Ohm R."/>
            <person name="Martin F."/>
            <person name="Silar P."/>
            <person name="Natvig D."/>
            <person name="Lalanne C."/>
            <person name="Gautier V."/>
            <person name="Ament-Velasquez S.L."/>
            <person name="Kruys A."/>
            <person name="Hutchinson M.I."/>
            <person name="Powell A.J."/>
            <person name="Barry K."/>
            <person name="Miller A.N."/>
            <person name="Grigoriev I.V."/>
            <person name="Debuchy R."/>
            <person name="Gladieux P."/>
            <person name="Thoren M.H."/>
            <person name="Johannesson H."/>
        </authorList>
    </citation>
    <scope>NUCLEOTIDE SEQUENCE</scope>
    <source>
        <strain evidence="17">PSN309</strain>
    </source>
</reference>
<dbReference type="FunFam" id="3.40.50.300:FF:000115">
    <property type="entry name" value="DNA helicase"/>
    <property type="match status" value="1"/>
</dbReference>
<feature type="domain" description="MCM C-terminal AAA(+) ATPase" evidence="16">
    <location>
        <begin position="477"/>
        <end position="683"/>
    </location>
</feature>
<organism evidence="17 18">
    <name type="scientific">Podospora australis</name>
    <dbReference type="NCBI Taxonomy" id="1536484"/>
    <lineage>
        <taxon>Eukaryota</taxon>
        <taxon>Fungi</taxon>
        <taxon>Dikarya</taxon>
        <taxon>Ascomycota</taxon>
        <taxon>Pezizomycotina</taxon>
        <taxon>Sordariomycetes</taxon>
        <taxon>Sordariomycetidae</taxon>
        <taxon>Sordariales</taxon>
        <taxon>Podosporaceae</taxon>
        <taxon>Podospora</taxon>
    </lineage>
</organism>
<dbReference type="CDD" id="cd17757">
    <property type="entry name" value="MCM6"/>
    <property type="match status" value="1"/>
</dbReference>
<keyword evidence="10" id="KW-0539">Nucleus</keyword>
<evidence type="ECO:0000256" key="9">
    <source>
        <dbReference type="ARBA" id="ARBA00023125"/>
    </source>
</evidence>
<evidence type="ECO:0000313" key="18">
    <source>
        <dbReference type="Proteomes" id="UP001302126"/>
    </source>
</evidence>
<dbReference type="Gene3D" id="2.20.28.10">
    <property type="match status" value="1"/>
</dbReference>
<dbReference type="GO" id="GO:0003697">
    <property type="term" value="F:single-stranded DNA binding"/>
    <property type="evidence" value="ECO:0007669"/>
    <property type="project" value="TreeGrafter"/>
</dbReference>
<comment type="subunit">
    <text evidence="14">Component of the MCM2-7 complex.</text>
</comment>
<evidence type="ECO:0000256" key="11">
    <source>
        <dbReference type="ARBA" id="ARBA00023306"/>
    </source>
</evidence>
<dbReference type="EMBL" id="MU864436">
    <property type="protein sequence ID" value="KAK4185944.1"/>
    <property type="molecule type" value="Genomic_DNA"/>
</dbReference>
<dbReference type="FunFam" id="2.20.28.10:FF:000003">
    <property type="entry name" value="DNA helicase"/>
    <property type="match status" value="1"/>
</dbReference>
<dbReference type="PRINTS" id="PR01662">
    <property type="entry name" value="MCMPROTEIN6"/>
</dbReference>
<evidence type="ECO:0000256" key="6">
    <source>
        <dbReference type="ARBA" id="ARBA00022801"/>
    </source>
</evidence>
<dbReference type="InterPro" id="IPR012340">
    <property type="entry name" value="NA-bd_OB-fold"/>
</dbReference>
<dbReference type="GO" id="GO:0043596">
    <property type="term" value="C:nuclear replication fork"/>
    <property type="evidence" value="ECO:0007669"/>
    <property type="project" value="UniProtKB-ARBA"/>
</dbReference>
<dbReference type="Gene3D" id="2.40.50.140">
    <property type="entry name" value="Nucleic acid-binding proteins"/>
    <property type="match status" value="1"/>
</dbReference>
<dbReference type="SUPFAM" id="SSF50249">
    <property type="entry name" value="Nucleic acid-binding proteins"/>
    <property type="match status" value="1"/>
</dbReference>
<keyword evidence="11 14" id="KW-0131">Cell cycle</keyword>
<evidence type="ECO:0000313" key="17">
    <source>
        <dbReference type="EMBL" id="KAK4185944.1"/>
    </source>
</evidence>
<evidence type="ECO:0000256" key="12">
    <source>
        <dbReference type="ARBA" id="ARBA00073495"/>
    </source>
</evidence>
<dbReference type="PROSITE" id="PS50051">
    <property type="entry name" value="MCM_2"/>
    <property type="match status" value="1"/>
</dbReference>
<evidence type="ECO:0000256" key="3">
    <source>
        <dbReference type="ARBA" id="ARBA00012551"/>
    </source>
</evidence>
<evidence type="ECO:0000256" key="8">
    <source>
        <dbReference type="ARBA" id="ARBA00022840"/>
    </source>
</evidence>
<keyword evidence="18" id="KW-1185">Reference proteome</keyword>
<dbReference type="InterPro" id="IPR027925">
    <property type="entry name" value="MCM_N"/>
</dbReference>
<dbReference type="GO" id="GO:0031261">
    <property type="term" value="C:DNA replication preinitiation complex"/>
    <property type="evidence" value="ECO:0007669"/>
    <property type="project" value="UniProtKB-ARBA"/>
</dbReference>
<gene>
    <name evidence="17" type="ORF">QBC35DRAFT_289056</name>
</gene>
<evidence type="ECO:0000256" key="13">
    <source>
        <dbReference type="RuleBase" id="RU004070"/>
    </source>
</evidence>
<keyword evidence="8 13" id="KW-0067">ATP-binding</keyword>
<dbReference type="Gene3D" id="3.40.50.300">
    <property type="entry name" value="P-loop containing nucleotide triphosphate hydrolases"/>
    <property type="match status" value="1"/>
</dbReference>
<dbReference type="PROSITE" id="PS00847">
    <property type="entry name" value="MCM_1"/>
    <property type="match status" value="1"/>
</dbReference>
<dbReference type="Pfam" id="PF17207">
    <property type="entry name" value="MCM_OB"/>
    <property type="match status" value="1"/>
</dbReference>
<dbReference type="GO" id="GO:0005524">
    <property type="term" value="F:ATP binding"/>
    <property type="evidence" value="ECO:0007669"/>
    <property type="project" value="UniProtKB-UniRule"/>
</dbReference>
<feature type="compositionally biased region" description="Low complexity" evidence="15">
    <location>
        <begin position="188"/>
        <end position="212"/>
    </location>
</feature>
<dbReference type="GO" id="GO:0042555">
    <property type="term" value="C:MCM complex"/>
    <property type="evidence" value="ECO:0007669"/>
    <property type="project" value="UniProtKB-UniRule"/>
</dbReference>
<name>A0AAN6WPS2_9PEZI</name>
<dbReference type="GO" id="GO:1990518">
    <property type="term" value="F:single-stranded 3'-5' DNA helicase activity"/>
    <property type="evidence" value="ECO:0007669"/>
    <property type="project" value="TreeGrafter"/>
</dbReference>
<evidence type="ECO:0000256" key="7">
    <source>
        <dbReference type="ARBA" id="ARBA00022806"/>
    </source>
</evidence>
<dbReference type="Pfam" id="PF17855">
    <property type="entry name" value="MCM_lid"/>
    <property type="match status" value="1"/>
</dbReference>
<feature type="region of interest" description="Disordered" evidence="15">
    <location>
        <begin position="1"/>
        <end position="79"/>
    </location>
</feature>
<feature type="region of interest" description="Disordered" evidence="15">
    <location>
        <begin position="184"/>
        <end position="212"/>
    </location>
</feature>
<dbReference type="InterPro" id="IPR027417">
    <property type="entry name" value="P-loop_NTPase"/>
</dbReference>
<dbReference type="Pfam" id="PF14551">
    <property type="entry name" value="MCM_N"/>
    <property type="match status" value="1"/>
</dbReference>
<dbReference type="PRINTS" id="PR01657">
    <property type="entry name" value="MCMFAMILY"/>
</dbReference>
<dbReference type="InterPro" id="IPR001208">
    <property type="entry name" value="MCM_dom"/>
</dbReference>
<dbReference type="AlphaFoldDB" id="A0AAN6WPS2"/>
<comment type="subcellular location">
    <subcellularLocation>
        <location evidence="1 14">Nucleus</location>
    </subcellularLocation>
</comment>
<dbReference type="SUPFAM" id="SSF52540">
    <property type="entry name" value="P-loop containing nucleoside triphosphate hydrolases"/>
    <property type="match status" value="1"/>
</dbReference>
<dbReference type="GO" id="GO:0000727">
    <property type="term" value="P:double-strand break repair via break-induced replication"/>
    <property type="evidence" value="ECO:0007669"/>
    <property type="project" value="TreeGrafter"/>
</dbReference>
<protein>
    <recommendedName>
        <fullName evidence="12 14">DNA replication licensing factor MCM6</fullName>
        <ecNumber evidence="3 14">3.6.4.12</ecNumber>
    </recommendedName>
</protein>
<dbReference type="InterPro" id="IPR018525">
    <property type="entry name" value="MCM_CS"/>
</dbReference>
<dbReference type="PANTHER" id="PTHR11630">
    <property type="entry name" value="DNA REPLICATION LICENSING FACTOR MCM FAMILY MEMBER"/>
    <property type="match status" value="1"/>
</dbReference>
<evidence type="ECO:0000256" key="2">
    <source>
        <dbReference type="ARBA" id="ARBA00008010"/>
    </source>
</evidence>
<keyword evidence="5 13" id="KW-0547">Nucleotide-binding</keyword>
<feature type="compositionally biased region" description="Basic and acidic residues" evidence="15">
    <location>
        <begin position="70"/>
        <end position="79"/>
    </location>
</feature>
<dbReference type="SMART" id="SM00350">
    <property type="entry name" value="MCM"/>
    <property type="match status" value="1"/>
</dbReference>
<proteinExistence type="inferred from homology"/>
<evidence type="ECO:0000256" key="14">
    <source>
        <dbReference type="RuleBase" id="RU368064"/>
    </source>
</evidence>
<dbReference type="GO" id="GO:0005656">
    <property type="term" value="C:nuclear pre-replicative complex"/>
    <property type="evidence" value="ECO:0007669"/>
    <property type="project" value="UniProtKB-ARBA"/>
</dbReference>
<evidence type="ECO:0000256" key="1">
    <source>
        <dbReference type="ARBA" id="ARBA00004123"/>
    </source>
</evidence>
<dbReference type="Proteomes" id="UP001302126">
    <property type="component" value="Unassembled WGS sequence"/>
</dbReference>
<dbReference type="GO" id="GO:0097373">
    <property type="term" value="C:MCM core complex"/>
    <property type="evidence" value="ECO:0007669"/>
    <property type="project" value="UniProtKB-ARBA"/>
</dbReference>
<evidence type="ECO:0000256" key="5">
    <source>
        <dbReference type="ARBA" id="ARBA00022741"/>
    </source>
</evidence>
<dbReference type="InterPro" id="IPR031327">
    <property type="entry name" value="MCM"/>
</dbReference>
<sequence>MATPTAASSDAGFMMSDGPNQRTPRAGGRQQIPSSSLGGRPRAPPSESLGAPSEDEGEGFADDQVPGGSRRRDPANIPRVEDSIGRMVQDHFERFLDGFVESPTASGQPTSSAVTTDKYYVAQIHGMRNYQLSTLYVDWKHLESWNNGALAGGIMNSYYRFLPFLTAALHNMIAKYEPAYFREHRQPTASSQHHTSGSSTLGGASSGGDSAAKTANQQTDKLFAIAFYNLPLVSRVRSMRARNVGQLLSISGTVTRTSEVRPELALATFVCEACRAVVPDVEQTFRYTEPAQCPNETCQNRFAWRLDIRQSTFVDWQKVRIQENSSEIPTGSMPRTMDVILRGEIVDRAKAGEKCIFTGALIVVPDVSQLGLPGVKKVAVRDDRGADAGGSGVGGLKALGVRDLTYRLAFLACMVTPDVSSLGASGEAQIVDMIGALTGNAGLETADSLKEMQDATLSSYTQAEVDDLRAMVHSDHIYSRLVNSIAPMVYGHEIVKKGILLQLLSGVHKSTAEGMQLRGDINICIVGDPSTSKSQFLKYVCKFAPRAVYTSGKASSAAGLTAAVVKDEETGEFTIEAGALMLADNGVCCIDEFDKMDIADQVAIHEAMEQQTISIAKAGIQATLNARTSILAAANPVGGRYNRKTTLRANINMSAPIMSRFDLFFVILDECNESVDRHLAEHIVGIHQFRDEAVTPEFSTEQLQRYIRFARTYRPEFTDEAKEVLVQRYKDLRADDAQGGIGKNSYRITVRQLESMIRLSEAIAKANCVEEITPEFVNEAYHLLRQSIISVEHDDVDVDEEEEEEVPAEGGEELRAAAERAASAVPDGEGDVAMGDGGAVQQKEKVTISYDKYISIVNMLVTKVAEDETQGSGEGLEGDELVQWYLEQKEEELEGTEDYEREMALARKVLRKMVKDNILMAIRGEGMQEDTTEGQTGGEGSSGAQQKIVYVLHPNCAVEEV</sequence>
<dbReference type="FunFam" id="3.30.1640.10:FF:000009">
    <property type="entry name" value="DNA helicase"/>
    <property type="match status" value="1"/>
</dbReference>
<accession>A0AAN6WPS2</accession>
<evidence type="ECO:0000259" key="16">
    <source>
        <dbReference type="PROSITE" id="PS50051"/>
    </source>
</evidence>
<dbReference type="InterPro" id="IPR041562">
    <property type="entry name" value="MCM_lid"/>
</dbReference>
<reference evidence="17" key="1">
    <citation type="journal article" date="2023" name="Mol. Phylogenet. Evol.">
        <title>Genome-scale phylogeny and comparative genomics of the fungal order Sordariales.</title>
        <authorList>
            <person name="Hensen N."/>
            <person name="Bonometti L."/>
            <person name="Westerberg I."/>
            <person name="Brannstrom I.O."/>
            <person name="Guillou S."/>
            <person name="Cros-Aarteil S."/>
            <person name="Calhoun S."/>
            <person name="Haridas S."/>
            <person name="Kuo A."/>
            <person name="Mondo S."/>
            <person name="Pangilinan J."/>
            <person name="Riley R."/>
            <person name="LaButti K."/>
            <person name="Andreopoulos B."/>
            <person name="Lipzen A."/>
            <person name="Chen C."/>
            <person name="Yan M."/>
            <person name="Daum C."/>
            <person name="Ng V."/>
            <person name="Clum A."/>
            <person name="Steindorff A."/>
            <person name="Ohm R.A."/>
            <person name="Martin F."/>
            <person name="Silar P."/>
            <person name="Natvig D.O."/>
            <person name="Lalanne C."/>
            <person name="Gautier V."/>
            <person name="Ament-Velasquez S.L."/>
            <person name="Kruys A."/>
            <person name="Hutchinson M.I."/>
            <person name="Powell A.J."/>
            <person name="Barry K."/>
            <person name="Miller A.N."/>
            <person name="Grigoriev I.V."/>
            <person name="Debuchy R."/>
            <person name="Gladieux P."/>
            <person name="Hiltunen Thoren M."/>
            <person name="Johannesson H."/>
        </authorList>
    </citation>
    <scope>NUCLEOTIDE SEQUENCE</scope>
    <source>
        <strain evidence="17">PSN309</strain>
    </source>
</reference>
<dbReference type="Gene3D" id="1.20.58.870">
    <property type="match status" value="1"/>
</dbReference>
<dbReference type="InterPro" id="IPR041024">
    <property type="entry name" value="Mcm6_C"/>
</dbReference>
<dbReference type="Pfam" id="PF18263">
    <property type="entry name" value="WHD_MCM6"/>
    <property type="match status" value="1"/>
</dbReference>
<comment type="similarity">
    <text evidence="2 13">Belongs to the MCM family.</text>
</comment>
<comment type="caution">
    <text evidence="17">The sequence shown here is derived from an EMBL/GenBank/DDBJ whole genome shotgun (WGS) entry which is preliminary data.</text>
</comment>
<dbReference type="GO" id="GO:0016787">
    <property type="term" value="F:hydrolase activity"/>
    <property type="evidence" value="ECO:0007669"/>
    <property type="project" value="UniProtKB-KW"/>
</dbReference>
<evidence type="ECO:0000256" key="15">
    <source>
        <dbReference type="SAM" id="MobiDB-lite"/>
    </source>
</evidence>
<dbReference type="Pfam" id="PF00493">
    <property type="entry name" value="MCM"/>
    <property type="match status" value="1"/>
</dbReference>
<keyword evidence="7 14" id="KW-0347">Helicase</keyword>
<dbReference type="GO" id="GO:0006270">
    <property type="term" value="P:DNA replication initiation"/>
    <property type="evidence" value="ECO:0007669"/>
    <property type="project" value="UniProtKB-UniRule"/>
</dbReference>
<dbReference type="GO" id="GO:0006279">
    <property type="term" value="P:premeiotic DNA replication"/>
    <property type="evidence" value="ECO:0007669"/>
    <property type="project" value="UniProtKB-ARBA"/>
</dbReference>
<evidence type="ECO:0000256" key="4">
    <source>
        <dbReference type="ARBA" id="ARBA00022705"/>
    </source>
</evidence>
<dbReference type="EC" id="3.6.4.12" evidence="3 14"/>
<dbReference type="PANTHER" id="PTHR11630:SF43">
    <property type="entry name" value="DNA REPLICATION LICENSING FACTOR MCM6"/>
    <property type="match status" value="1"/>
</dbReference>
<evidence type="ECO:0000256" key="10">
    <source>
        <dbReference type="ARBA" id="ARBA00023242"/>
    </source>
</evidence>
<dbReference type="InterPro" id="IPR008049">
    <property type="entry name" value="MCM6"/>
</dbReference>
<dbReference type="FunFam" id="1.20.58.870:FF:000002">
    <property type="entry name" value="DNA helicase"/>
    <property type="match status" value="1"/>
</dbReference>
<keyword evidence="9 13" id="KW-0238">DNA-binding</keyword>
<keyword evidence="4 14" id="KW-0235">DNA replication</keyword>
<dbReference type="InterPro" id="IPR033762">
    <property type="entry name" value="MCM_OB"/>
</dbReference>
<dbReference type="Gene3D" id="3.30.1640.10">
    <property type="entry name" value="mini-chromosome maintenance (MCM) complex, chain A, domain 1"/>
    <property type="match status" value="1"/>
</dbReference>
<dbReference type="GO" id="GO:1902969">
    <property type="term" value="P:mitotic DNA replication"/>
    <property type="evidence" value="ECO:0007669"/>
    <property type="project" value="TreeGrafter"/>
</dbReference>
<comment type="catalytic activity">
    <reaction evidence="14">
        <text>ATP + H2O = ADP + phosphate + H(+)</text>
        <dbReference type="Rhea" id="RHEA:13065"/>
        <dbReference type="ChEBI" id="CHEBI:15377"/>
        <dbReference type="ChEBI" id="CHEBI:15378"/>
        <dbReference type="ChEBI" id="CHEBI:30616"/>
        <dbReference type="ChEBI" id="CHEBI:43474"/>
        <dbReference type="ChEBI" id="CHEBI:456216"/>
        <dbReference type="EC" id="3.6.4.12"/>
    </reaction>
</comment>
<keyword evidence="6 14" id="KW-0378">Hydrolase</keyword>